<dbReference type="WBParaSite" id="PDA_v2.g12666.t1">
    <property type="protein sequence ID" value="PDA_v2.g12666.t1"/>
    <property type="gene ID" value="PDA_v2.g12666"/>
</dbReference>
<evidence type="ECO:0000313" key="3">
    <source>
        <dbReference type="WBParaSite" id="PDA_v2.g12666.t1"/>
    </source>
</evidence>
<evidence type="ECO:0000256" key="1">
    <source>
        <dbReference type="SAM" id="MobiDB-lite"/>
    </source>
</evidence>
<evidence type="ECO:0000313" key="2">
    <source>
        <dbReference type="Proteomes" id="UP000887578"/>
    </source>
</evidence>
<feature type="region of interest" description="Disordered" evidence="1">
    <location>
        <begin position="1"/>
        <end position="22"/>
    </location>
</feature>
<protein>
    <submittedName>
        <fullName evidence="3">Uncharacterized protein</fullName>
    </submittedName>
</protein>
<feature type="compositionally biased region" description="Polar residues" evidence="1">
    <location>
        <begin position="7"/>
        <end position="19"/>
    </location>
</feature>
<dbReference type="Proteomes" id="UP000887578">
    <property type="component" value="Unplaced"/>
</dbReference>
<proteinExistence type="predicted"/>
<accession>A0A914P464</accession>
<reference evidence="3" key="1">
    <citation type="submission" date="2022-11" db="UniProtKB">
        <authorList>
            <consortium name="WormBaseParasite"/>
        </authorList>
    </citation>
    <scope>IDENTIFICATION</scope>
</reference>
<dbReference type="AlphaFoldDB" id="A0A914P464"/>
<keyword evidence="2" id="KW-1185">Reference proteome</keyword>
<name>A0A914P464_9BILA</name>
<organism evidence="2 3">
    <name type="scientific">Panagrolaimus davidi</name>
    <dbReference type="NCBI Taxonomy" id="227884"/>
    <lineage>
        <taxon>Eukaryota</taxon>
        <taxon>Metazoa</taxon>
        <taxon>Ecdysozoa</taxon>
        <taxon>Nematoda</taxon>
        <taxon>Chromadorea</taxon>
        <taxon>Rhabditida</taxon>
        <taxon>Tylenchina</taxon>
        <taxon>Panagrolaimomorpha</taxon>
        <taxon>Panagrolaimoidea</taxon>
        <taxon>Panagrolaimidae</taxon>
        <taxon>Panagrolaimus</taxon>
    </lineage>
</organism>
<sequence length="315" mass="36490">MDLCSTLKATSISTQSTNDKSNEPENALIVYRSKRAKFLSTYCSRQSFSLPDSYMFYILKHPKNAEMYQKMIKSCKYFFIKNPILVIPCLSYGRDSKEWQNLSNVKSDMSNLMSKIWITGKLHINAGKNEENILSSIISKVYRCDVKVFILYDQTILYHDLSRLIGSAEKIRFYRNVLVKNDNGSNVCLEKIVEVALKAKIISVYPGTILSSITSKTMKELLKIPHFSKVKFLSMKKIAESFDIETFYAYMKKNKFTKFALYFDESISNAYKNRLEAINNEILATKMFNYTPPLINFDGLDVDEYFKLFRICCSN</sequence>